<keyword evidence="2 4" id="KW-0378">Hydrolase</keyword>
<proteinExistence type="inferred from homology"/>
<evidence type="ECO:0000313" key="4">
    <source>
        <dbReference type="EMBL" id="MBR8537584.1"/>
    </source>
</evidence>
<dbReference type="Gene3D" id="3.50.80.20">
    <property type="entry name" value="D-Ala-D-Ala carboxypeptidase C, peptidase S13"/>
    <property type="match status" value="1"/>
</dbReference>
<dbReference type="EC" id="3.4.16.4" evidence="4"/>
<dbReference type="InterPro" id="IPR012338">
    <property type="entry name" value="Beta-lactam/transpept-like"/>
</dbReference>
<feature type="signal peptide" evidence="3">
    <location>
        <begin position="1"/>
        <end position="20"/>
    </location>
</feature>
<sequence>MKVALIFLAMLMACRMTPHVAEQENVDKPYSVDITRHGAVSMMAMDLTSGEVLMSHRADERMTPASLTKILTTGAALDLLGPDYRYNTRFYLQAKSGVNNLYIQGGADPTLGSDRFDESKAEVIFANVLRSLQQRHITSINAILVDNSCLPGISHSSKRLWEDMGNYYGAVPNGLSYKENTFYLTLQSPSGSGKSVSIVETEPELAIELQCFVKSASNNKDSAYIYGHPDMGKWYVSGTIPKARDAFVIKGALPHPEMTLGRELKTFLNDNGIEVKSVEKPDKGNLPNGDLLFSHASPELRQMIGVINKKSHNLFADHLLFSISKGQANWDNGIREVIGFWKEQVPEFSATLFDGSGLSPFNAFSAADMVNVLKWMHAHEHSEVFKHSLSVAGVDGTLKSILKEPGYKGALIGKSGSMNGVLGYCGYITTQSGKELAFCIMANRFTEPFSQMRANMEVLMKELIERN</sequence>
<accession>A0A941IZU2</accession>
<dbReference type="Proteomes" id="UP000679220">
    <property type="component" value="Unassembled WGS sequence"/>
</dbReference>
<dbReference type="PRINTS" id="PR00922">
    <property type="entry name" value="DADACBPTASE3"/>
</dbReference>
<dbReference type="NCBIfam" id="TIGR00666">
    <property type="entry name" value="PBP4"/>
    <property type="match status" value="1"/>
</dbReference>
<dbReference type="PANTHER" id="PTHR30023:SF0">
    <property type="entry name" value="PENICILLIN-SENSITIVE CARBOXYPEPTIDASE A"/>
    <property type="match status" value="1"/>
</dbReference>
<dbReference type="InterPro" id="IPR000667">
    <property type="entry name" value="Peptidase_S13"/>
</dbReference>
<keyword evidence="3" id="KW-0732">Signal</keyword>
<dbReference type="PANTHER" id="PTHR30023">
    <property type="entry name" value="D-ALANYL-D-ALANINE CARBOXYPEPTIDASE"/>
    <property type="match status" value="1"/>
</dbReference>
<dbReference type="Pfam" id="PF02113">
    <property type="entry name" value="Peptidase_S13"/>
    <property type="match status" value="1"/>
</dbReference>
<evidence type="ECO:0000256" key="2">
    <source>
        <dbReference type="ARBA" id="ARBA00022801"/>
    </source>
</evidence>
<evidence type="ECO:0000256" key="3">
    <source>
        <dbReference type="SAM" id="SignalP"/>
    </source>
</evidence>
<keyword evidence="4" id="KW-0645">Protease</keyword>
<dbReference type="SUPFAM" id="SSF56601">
    <property type="entry name" value="beta-lactamase/transpeptidase-like"/>
    <property type="match status" value="1"/>
</dbReference>
<keyword evidence="5" id="KW-1185">Reference proteome</keyword>
<protein>
    <submittedName>
        <fullName evidence="4">D-alanyl-D-alanine carboxypeptidase/D-alanyl-D-alanine-endopeptidase</fullName>
        <ecNumber evidence="4">3.4.16.4</ecNumber>
    </submittedName>
</protein>
<dbReference type="AlphaFoldDB" id="A0A941IZU2"/>
<keyword evidence="4" id="KW-0121">Carboxypeptidase</keyword>
<dbReference type="GO" id="GO:0006508">
    <property type="term" value="P:proteolysis"/>
    <property type="evidence" value="ECO:0007669"/>
    <property type="project" value="InterPro"/>
</dbReference>
<evidence type="ECO:0000313" key="5">
    <source>
        <dbReference type="Proteomes" id="UP000679220"/>
    </source>
</evidence>
<reference evidence="4" key="1">
    <citation type="journal article" date="2018" name="Int. J. Syst. Evol. Microbiol.">
        <title>Carboxylicivirga sediminis sp. nov., isolated from coastal sediment.</title>
        <authorList>
            <person name="Wang F.Q."/>
            <person name="Ren L.H."/>
            <person name="Zou R.J."/>
            <person name="Sun Y.Z."/>
            <person name="Liu X.J."/>
            <person name="Jiang F."/>
            <person name="Liu L.J."/>
        </authorList>
    </citation>
    <scope>NUCLEOTIDE SEQUENCE</scope>
    <source>
        <strain evidence="4">JR1</strain>
    </source>
</reference>
<comment type="caution">
    <text evidence="4">The sequence shown here is derived from an EMBL/GenBank/DDBJ whole genome shotgun (WGS) entry which is preliminary data.</text>
</comment>
<organism evidence="4 5">
    <name type="scientific">Carboxylicivirga sediminis</name>
    <dbReference type="NCBI Taxonomy" id="2006564"/>
    <lineage>
        <taxon>Bacteria</taxon>
        <taxon>Pseudomonadati</taxon>
        <taxon>Bacteroidota</taxon>
        <taxon>Bacteroidia</taxon>
        <taxon>Marinilabiliales</taxon>
        <taxon>Marinilabiliaceae</taxon>
        <taxon>Carboxylicivirga</taxon>
    </lineage>
</organism>
<name>A0A941IZU2_9BACT</name>
<dbReference type="GO" id="GO:0000270">
    <property type="term" value="P:peptidoglycan metabolic process"/>
    <property type="evidence" value="ECO:0007669"/>
    <property type="project" value="TreeGrafter"/>
</dbReference>
<gene>
    <name evidence="4" type="primary">dacB</name>
    <name evidence="4" type="ORF">KDU71_18590</name>
</gene>
<dbReference type="EMBL" id="JAGTAR010000035">
    <property type="protein sequence ID" value="MBR8537584.1"/>
    <property type="molecule type" value="Genomic_DNA"/>
</dbReference>
<feature type="chain" id="PRO_5037303629" evidence="3">
    <location>
        <begin position="21"/>
        <end position="467"/>
    </location>
</feature>
<evidence type="ECO:0000256" key="1">
    <source>
        <dbReference type="ARBA" id="ARBA00006096"/>
    </source>
</evidence>
<dbReference type="GO" id="GO:0009002">
    <property type="term" value="F:serine-type D-Ala-D-Ala carboxypeptidase activity"/>
    <property type="evidence" value="ECO:0007669"/>
    <property type="project" value="UniProtKB-EC"/>
</dbReference>
<reference evidence="4" key="2">
    <citation type="submission" date="2021-04" db="EMBL/GenBank/DDBJ databases">
        <authorList>
            <person name="Zhang T."/>
            <person name="Zhang Y."/>
            <person name="Lu D."/>
            <person name="Zuo D."/>
            <person name="Du Z."/>
        </authorList>
    </citation>
    <scope>NUCLEOTIDE SEQUENCE</scope>
    <source>
        <strain evidence="4">JR1</strain>
    </source>
</reference>
<dbReference type="Gene3D" id="3.40.710.10">
    <property type="entry name" value="DD-peptidase/beta-lactamase superfamily"/>
    <property type="match status" value="2"/>
</dbReference>
<comment type="similarity">
    <text evidence="1">Belongs to the peptidase S13 family.</text>
</comment>